<keyword evidence="3" id="KW-1185">Reference proteome</keyword>
<proteinExistence type="predicted"/>
<keyword evidence="1" id="KW-0812">Transmembrane</keyword>
<dbReference type="AlphaFoldDB" id="A0AAV6Z034"/>
<organism evidence="2 3">
    <name type="scientific">Engystomops pustulosus</name>
    <name type="common">Tungara frog</name>
    <name type="synonym">Physalaemus pustulosus</name>
    <dbReference type="NCBI Taxonomy" id="76066"/>
    <lineage>
        <taxon>Eukaryota</taxon>
        <taxon>Metazoa</taxon>
        <taxon>Chordata</taxon>
        <taxon>Craniata</taxon>
        <taxon>Vertebrata</taxon>
        <taxon>Euteleostomi</taxon>
        <taxon>Amphibia</taxon>
        <taxon>Batrachia</taxon>
        <taxon>Anura</taxon>
        <taxon>Neobatrachia</taxon>
        <taxon>Hyloidea</taxon>
        <taxon>Leptodactylidae</taxon>
        <taxon>Leiuperinae</taxon>
        <taxon>Engystomops</taxon>
    </lineage>
</organism>
<keyword evidence="1" id="KW-1133">Transmembrane helix</keyword>
<name>A0AAV6Z034_ENGPU</name>
<dbReference type="EMBL" id="WNYA01005109">
    <property type="protein sequence ID" value="KAG8542366.1"/>
    <property type="molecule type" value="Genomic_DNA"/>
</dbReference>
<feature type="transmembrane region" description="Helical" evidence="1">
    <location>
        <begin position="48"/>
        <end position="66"/>
    </location>
</feature>
<protein>
    <submittedName>
        <fullName evidence="2">Uncharacterized protein</fullName>
    </submittedName>
</protein>
<evidence type="ECO:0000256" key="1">
    <source>
        <dbReference type="SAM" id="Phobius"/>
    </source>
</evidence>
<evidence type="ECO:0000313" key="2">
    <source>
        <dbReference type="EMBL" id="KAG8542366.1"/>
    </source>
</evidence>
<keyword evidence="1" id="KW-0472">Membrane</keyword>
<gene>
    <name evidence="2" type="ORF">GDO81_026865</name>
</gene>
<reference evidence="2" key="1">
    <citation type="thesis" date="2020" institute="ProQuest LLC" country="789 East Eisenhower Parkway, Ann Arbor, MI, USA">
        <title>Comparative Genomics and Chromosome Evolution.</title>
        <authorList>
            <person name="Mudd A.B."/>
        </authorList>
    </citation>
    <scope>NUCLEOTIDE SEQUENCE</scope>
    <source>
        <strain evidence="2">237g6f4</strain>
        <tissue evidence="2">Blood</tissue>
    </source>
</reference>
<dbReference type="Proteomes" id="UP000824782">
    <property type="component" value="Unassembled WGS sequence"/>
</dbReference>
<sequence length="87" mass="10186">MYPFSSPYSCPWTLCTYSKVGSLLMGRNYATSHSNITWVNLEFCTHSYLLIFSFSMILYIICLLRGDKIFLGHLMSTFHFDWVILLQ</sequence>
<comment type="caution">
    <text evidence="2">The sequence shown here is derived from an EMBL/GenBank/DDBJ whole genome shotgun (WGS) entry which is preliminary data.</text>
</comment>
<accession>A0AAV6Z034</accession>
<evidence type="ECO:0000313" key="3">
    <source>
        <dbReference type="Proteomes" id="UP000824782"/>
    </source>
</evidence>